<keyword evidence="5" id="KW-1185">Reference proteome</keyword>
<protein>
    <submittedName>
        <fullName evidence="6">3-oxoacyl-ACP reductase</fullName>
    </submittedName>
</protein>
<evidence type="ECO:0000256" key="3">
    <source>
        <dbReference type="ARBA" id="ARBA00023002"/>
    </source>
</evidence>
<evidence type="ECO:0000259" key="4">
    <source>
        <dbReference type="SMART" id="SM00822"/>
    </source>
</evidence>
<dbReference type="InterPro" id="IPR036291">
    <property type="entry name" value="NAD(P)-bd_dom_sf"/>
</dbReference>
<dbReference type="InterPro" id="IPR020904">
    <property type="entry name" value="Sc_DH/Rdtase_CS"/>
</dbReference>
<dbReference type="GO" id="GO:0006629">
    <property type="term" value="P:lipid metabolic process"/>
    <property type="evidence" value="ECO:0007669"/>
    <property type="project" value="UniProtKB-ARBA"/>
</dbReference>
<keyword evidence="3" id="KW-0560">Oxidoreductase</keyword>
<dbReference type="PRINTS" id="PR00080">
    <property type="entry name" value="SDRFAMILY"/>
</dbReference>
<organism evidence="5 6">
    <name type="scientific">Steinernema glaseri</name>
    <dbReference type="NCBI Taxonomy" id="37863"/>
    <lineage>
        <taxon>Eukaryota</taxon>
        <taxon>Metazoa</taxon>
        <taxon>Ecdysozoa</taxon>
        <taxon>Nematoda</taxon>
        <taxon>Chromadorea</taxon>
        <taxon>Rhabditida</taxon>
        <taxon>Tylenchina</taxon>
        <taxon>Panagrolaimomorpha</taxon>
        <taxon>Strongyloidoidea</taxon>
        <taxon>Steinernematidae</taxon>
        <taxon>Steinernema</taxon>
    </lineage>
</organism>
<evidence type="ECO:0000256" key="2">
    <source>
        <dbReference type="ARBA" id="ARBA00006484"/>
    </source>
</evidence>
<comment type="pathway">
    <text evidence="1">Lipid metabolism; fatty acid biosynthesis.</text>
</comment>
<feature type="domain" description="Ketoreductase" evidence="4">
    <location>
        <begin position="95"/>
        <end position="268"/>
    </location>
</feature>
<dbReference type="PROSITE" id="PS00061">
    <property type="entry name" value="ADH_SHORT"/>
    <property type="match status" value="1"/>
</dbReference>
<dbReference type="GO" id="GO:0016616">
    <property type="term" value="F:oxidoreductase activity, acting on the CH-OH group of donors, NAD or NADP as acceptor"/>
    <property type="evidence" value="ECO:0007669"/>
    <property type="project" value="TreeGrafter"/>
</dbReference>
<dbReference type="SMART" id="SM00822">
    <property type="entry name" value="PKS_KR"/>
    <property type="match status" value="1"/>
</dbReference>
<dbReference type="Gene3D" id="3.40.50.720">
    <property type="entry name" value="NAD(P)-binding Rossmann-like Domain"/>
    <property type="match status" value="2"/>
</dbReference>
<dbReference type="NCBIfam" id="NF006110">
    <property type="entry name" value="PRK08261.1"/>
    <property type="match status" value="1"/>
</dbReference>
<name>A0A1I8ANL8_9BILA</name>
<evidence type="ECO:0000313" key="5">
    <source>
        <dbReference type="Proteomes" id="UP000095287"/>
    </source>
</evidence>
<dbReference type="FunFam" id="3.40.50.720:FF:000338">
    <property type="entry name" value="3-oxoacyl-ACP reductase FabG"/>
    <property type="match status" value="1"/>
</dbReference>
<dbReference type="Pfam" id="PF13561">
    <property type="entry name" value="adh_short_C2"/>
    <property type="match status" value="1"/>
</dbReference>
<comment type="similarity">
    <text evidence="2">Belongs to the short-chain dehydrogenases/reductases (SDR) family.</text>
</comment>
<dbReference type="WBParaSite" id="L893_g7454.t1">
    <property type="protein sequence ID" value="L893_g7454.t1"/>
    <property type="gene ID" value="L893_g7454"/>
</dbReference>
<dbReference type="SUPFAM" id="SSF51735">
    <property type="entry name" value="NAD(P)-binding Rossmann-fold domains"/>
    <property type="match status" value="1"/>
</dbReference>
<sequence>SAHIVILGRAPESLDDPLASVAQRALEGFSRSLAKELRNGATLQLLYVDPAAQDQLEGALRFFLSPKSAFISGQVLRLTACATQVQDWSRPLAGRKALVTGAARGIGAAIAETLARDGAEVVLLDVPQAKADLDALAARLGGRSVALDICASDASAHLLEALPEGIDIVVHNAGITRDKTLANMTPEYWDAVLAVNLKAPQVLTQALLDGGALHDNARIVLLASISGIAGNRGQANYAASKAGLIGLAQAWAPLLAKRGASINAVAPGFIETRMTAAIPFALRETGRRMSSLGQGGLPQDVAEAVAWLGQPGSGAVNAQ</sequence>
<evidence type="ECO:0000313" key="6">
    <source>
        <dbReference type="WBParaSite" id="L893_g7454.t1"/>
    </source>
</evidence>
<evidence type="ECO:0000256" key="1">
    <source>
        <dbReference type="ARBA" id="ARBA00005194"/>
    </source>
</evidence>
<proteinExistence type="inferred from homology"/>
<reference evidence="6" key="1">
    <citation type="submission" date="2016-11" db="UniProtKB">
        <authorList>
            <consortium name="WormBaseParasite"/>
        </authorList>
    </citation>
    <scope>IDENTIFICATION</scope>
</reference>
<dbReference type="Proteomes" id="UP000095287">
    <property type="component" value="Unplaced"/>
</dbReference>
<dbReference type="InterPro" id="IPR002347">
    <property type="entry name" value="SDR_fam"/>
</dbReference>
<dbReference type="PRINTS" id="PR00081">
    <property type="entry name" value="GDHRDH"/>
</dbReference>
<dbReference type="AlphaFoldDB" id="A0A1I8ANL8"/>
<dbReference type="PANTHER" id="PTHR42760:SF78">
    <property type="entry name" value="3-OXOACYL-[ACYL-CARRIER-PROTEIN] REDUCTASE [NADH]"/>
    <property type="match status" value="1"/>
</dbReference>
<accession>A0A1I8ANL8</accession>
<dbReference type="InterPro" id="IPR057326">
    <property type="entry name" value="KR_dom"/>
</dbReference>
<dbReference type="PANTHER" id="PTHR42760">
    <property type="entry name" value="SHORT-CHAIN DEHYDROGENASES/REDUCTASES FAMILY MEMBER"/>
    <property type="match status" value="1"/>
</dbReference>